<dbReference type="PROSITE" id="PS00383">
    <property type="entry name" value="TYR_PHOSPHATASE_1"/>
    <property type="match status" value="1"/>
</dbReference>
<dbReference type="GO" id="GO:0005737">
    <property type="term" value="C:cytoplasm"/>
    <property type="evidence" value="ECO:0007669"/>
    <property type="project" value="TreeGrafter"/>
</dbReference>
<dbReference type="Pfam" id="PF00782">
    <property type="entry name" value="DSPc"/>
    <property type="match status" value="1"/>
</dbReference>
<dbReference type="PROSITE" id="PS50056">
    <property type="entry name" value="TYR_PHOSPHATASE_2"/>
    <property type="match status" value="1"/>
</dbReference>
<evidence type="ECO:0000256" key="1">
    <source>
        <dbReference type="ARBA" id="ARBA00008601"/>
    </source>
</evidence>
<feature type="domain" description="Tyrosine specific protein phosphatases" evidence="6">
    <location>
        <begin position="98"/>
        <end position="167"/>
    </location>
</feature>
<gene>
    <name evidence="7" type="ORF">ROZALSC1DRAFT_12173</name>
</gene>
<dbReference type="GO" id="GO:0008330">
    <property type="term" value="F:protein tyrosine/threonine phosphatase activity"/>
    <property type="evidence" value="ECO:0007669"/>
    <property type="project" value="TreeGrafter"/>
</dbReference>
<dbReference type="EC" id="3.1.3.48" evidence="2"/>
<dbReference type="InterPro" id="IPR020422">
    <property type="entry name" value="TYR_PHOSPHATASE_DUAL_dom"/>
</dbReference>
<evidence type="ECO:0000256" key="2">
    <source>
        <dbReference type="ARBA" id="ARBA00013064"/>
    </source>
</evidence>
<evidence type="ECO:0000313" key="7">
    <source>
        <dbReference type="EMBL" id="RKP20873.1"/>
    </source>
</evidence>
<dbReference type="PANTHER" id="PTHR10159:SF519">
    <property type="entry name" value="DUAL SPECIFICITY PROTEIN PHOSPHATASE MPK3"/>
    <property type="match status" value="1"/>
</dbReference>
<evidence type="ECO:0000259" key="5">
    <source>
        <dbReference type="PROSITE" id="PS50054"/>
    </source>
</evidence>
<evidence type="ECO:0000256" key="3">
    <source>
        <dbReference type="ARBA" id="ARBA00022801"/>
    </source>
</evidence>
<dbReference type="GO" id="GO:0043409">
    <property type="term" value="P:negative regulation of MAPK cascade"/>
    <property type="evidence" value="ECO:0007669"/>
    <property type="project" value="TreeGrafter"/>
</dbReference>
<protein>
    <recommendedName>
        <fullName evidence="2">protein-tyrosine-phosphatase</fullName>
        <ecNumber evidence="2">3.1.3.48</ecNumber>
    </recommendedName>
</protein>
<evidence type="ECO:0000313" key="8">
    <source>
        <dbReference type="Proteomes" id="UP000281549"/>
    </source>
</evidence>
<comment type="similarity">
    <text evidence="1">Belongs to the protein-tyrosine phosphatase family. Non-receptor class dual specificity subfamily.</text>
</comment>
<dbReference type="Gene3D" id="3.90.190.10">
    <property type="entry name" value="Protein tyrosine phosphatase superfamily"/>
    <property type="match status" value="1"/>
</dbReference>
<accession>A0A4P9YMF5</accession>
<dbReference type="Proteomes" id="UP000281549">
    <property type="component" value="Unassembled WGS sequence"/>
</dbReference>
<dbReference type="PROSITE" id="PS50054">
    <property type="entry name" value="TYR_PHOSPHATASE_DUAL"/>
    <property type="match status" value="1"/>
</dbReference>
<keyword evidence="3" id="KW-0378">Hydrolase</keyword>
<evidence type="ECO:0000259" key="6">
    <source>
        <dbReference type="PROSITE" id="PS50056"/>
    </source>
</evidence>
<reference evidence="8" key="1">
    <citation type="journal article" date="2018" name="Nat. Microbiol.">
        <title>Leveraging single-cell genomics to expand the fungal tree of life.</title>
        <authorList>
            <person name="Ahrendt S.R."/>
            <person name="Quandt C.A."/>
            <person name="Ciobanu D."/>
            <person name="Clum A."/>
            <person name="Salamov A."/>
            <person name="Andreopoulos B."/>
            <person name="Cheng J.F."/>
            <person name="Woyke T."/>
            <person name="Pelin A."/>
            <person name="Henrissat B."/>
            <person name="Reynolds N.K."/>
            <person name="Benny G.L."/>
            <person name="Smith M.E."/>
            <person name="James T.Y."/>
            <person name="Grigoriev I.V."/>
        </authorList>
    </citation>
    <scope>NUCLEOTIDE SEQUENCE [LARGE SCALE GENOMIC DNA]</scope>
    <source>
        <strain evidence="8">CSF55</strain>
    </source>
</reference>
<dbReference type="InterPro" id="IPR000340">
    <property type="entry name" value="Dual-sp_phosphatase_cat-dom"/>
</dbReference>
<feature type="domain" description="Tyrosine-protein phosphatase" evidence="5">
    <location>
        <begin position="33"/>
        <end position="176"/>
    </location>
</feature>
<dbReference type="SMART" id="SM00195">
    <property type="entry name" value="DSPc"/>
    <property type="match status" value="1"/>
</dbReference>
<proteinExistence type="inferred from homology"/>
<dbReference type="CDD" id="cd14498">
    <property type="entry name" value="DSP"/>
    <property type="match status" value="1"/>
</dbReference>
<dbReference type="InterPro" id="IPR016130">
    <property type="entry name" value="Tyr_Pase_AS"/>
</dbReference>
<organism evidence="7 8">
    <name type="scientific">Rozella allomycis (strain CSF55)</name>
    <dbReference type="NCBI Taxonomy" id="988480"/>
    <lineage>
        <taxon>Eukaryota</taxon>
        <taxon>Fungi</taxon>
        <taxon>Fungi incertae sedis</taxon>
        <taxon>Cryptomycota</taxon>
        <taxon>Cryptomycota incertae sedis</taxon>
        <taxon>Rozella</taxon>
    </lineage>
</organism>
<dbReference type="InterPro" id="IPR000387">
    <property type="entry name" value="Tyr_Pase_dom"/>
</dbReference>
<sequence>MVPRKSVNLKLDINLSTFPAFTTRIPSTYSAIKTSLFEILPCVYLGNSFVASKGSILKQLDITNIINVANEIPCFFLNDHISHFDYLHLPWDHASKIQNDINDINRFIDKAISEKGNILIHCDLGKSRSACAMIGFIMHNRALPFDEAYKLVKEKAPHISPNFELLYQLIDFETNQ</sequence>
<dbReference type="InterPro" id="IPR029021">
    <property type="entry name" value="Prot-tyrosine_phosphatase-like"/>
</dbReference>
<dbReference type="GO" id="GO:0017017">
    <property type="term" value="F:MAP kinase tyrosine/serine/threonine phosphatase activity"/>
    <property type="evidence" value="ECO:0007669"/>
    <property type="project" value="TreeGrafter"/>
</dbReference>
<dbReference type="SUPFAM" id="SSF52799">
    <property type="entry name" value="(Phosphotyrosine protein) phosphatases II"/>
    <property type="match status" value="1"/>
</dbReference>
<dbReference type="EMBL" id="ML005012">
    <property type="protein sequence ID" value="RKP20873.1"/>
    <property type="molecule type" value="Genomic_DNA"/>
</dbReference>
<dbReference type="GO" id="GO:0033550">
    <property type="term" value="F:MAP kinase tyrosine phosphatase activity"/>
    <property type="evidence" value="ECO:0007669"/>
    <property type="project" value="TreeGrafter"/>
</dbReference>
<evidence type="ECO:0000256" key="4">
    <source>
        <dbReference type="ARBA" id="ARBA00022912"/>
    </source>
</evidence>
<dbReference type="PANTHER" id="PTHR10159">
    <property type="entry name" value="DUAL SPECIFICITY PROTEIN PHOSPHATASE"/>
    <property type="match status" value="1"/>
</dbReference>
<name>A0A4P9YMF5_ROZAC</name>
<keyword evidence="4" id="KW-0904">Protein phosphatase</keyword>
<dbReference type="AlphaFoldDB" id="A0A4P9YMF5"/>